<evidence type="ECO:0000313" key="7">
    <source>
        <dbReference type="Proteomes" id="UP000070133"/>
    </source>
</evidence>
<dbReference type="InterPro" id="IPR036188">
    <property type="entry name" value="FAD/NAD-bd_sf"/>
</dbReference>
<protein>
    <recommendedName>
        <fullName evidence="5">FAD-binding domain-containing protein</fullName>
    </recommendedName>
</protein>
<keyword evidence="7" id="KW-1185">Reference proteome</keyword>
<dbReference type="EMBL" id="LFZN01000241">
    <property type="protein sequence ID" value="KXS94991.1"/>
    <property type="molecule type" value="Genomic_DNA"/>
</dbReference>
<dbReference type="GO" id="GO:0071949">
    <property type="term" value="F:FAD binding"/>
    <property type="evidence" value="ECO:0007669"/>
    <property type="project" value="InterPro"/>
</dbReference>
<gene>
    <name evidence="6" type="ORF">AC578_1517</name>
</gene>
<keyword evidence="3" id="KW-0560">Oxidoreductase</keyword>
<dbReference type="PANTHER" id="PTHR46720:SF3">
    <property type="entry name" value="FAD-BINDING DOMAIN-CONTAINING PROTEIN-RELATED"/>
    <property type="match status" value="1"/>
</dbReference>
<dbReference type="Gene3D" id="3.50.50.60">
    <property type="entry name" value="FAD/NAD(P)-binding domain"/>
    <property type="match status" value="1"/>
</dbReference>
<keyword evidence="4" id="KW-0472">Membrane</keyword>
<dbReference type="SUPFAM" id="SSF51905">
    <property type="entry name" value="FAD/NAD(P)-binding domain"/>
    <property type="match status" value="1"/>
</dbReference>
<keyword evidence="1" id="KW-0285">Flavoprotein</keyword>
<evidence type="ECO:0000313" key="6">
    <source>
        <dbReference type="EMBL" id="KXS94991.1"/>
    </source>
</evidence>
<dbReference type="InterPro" id="IPR051104">
    <property type="entry name" value="FAD_monoxygenase"/>
</dbReference>
<keyword evidence="4" id="KW-0812">Transmembrane</keyword>
<dbReference type="Pfam" id="PF01494">
    <property type="entry name" value="FAD_binding_3"/>
    <property type="match status" value="1"/>
</dbReference>
<proteinExistence type="predicted"/>
<dbReference type="AlphaFoldDB" id="A0A139GXS7"/>
<comment type="caution">
    <text evidence="6">The sequence shown here is derived from an EMBL/GenBank/DDBJ whole genome shotgun (WGS) entry which is preliminary data.</text>
</comment>
<dbReference type="GO" id="GO:0044550">
    <property type="term" value="P:secondary metabolite biosynthetic process"/>
    <property type="evidence" value="ECO:0007669"/>
    <property type="project" value="TreeGrafter"/>
</dbReference>
<evidence type="ECO:0000256" key="3">
    <source>
        <dbReference type="ARBA" id="ARBA00023002"/>
    </source>
</evidence>
<accession>A0A139GXS7</accession>
<evidence type="ECO:0000256" key="2">
    <source>
        <dbReference type="ARBA" id="ARBA00022827"/>
    </source>
</evidence>
<dbReference type="InterPro" id="IPR002938">
    <property type="entry name" value="FAD-bd"/>
</dbReference>
<dbReference type="GO" id="GO:0016491">
    <property type="term" value="F:oxidoreductase activity"/>
    <property type="evidence" value="ECO:0007669"/>
    <property type="project" value="UniProtKB-KW"/>
</dbReference>
<organism evidence="6 7">
    <name type="scientific">Pseudocercospora eumusae</name>
    <dbReference type="NCBI Taxonomy" id="321146"/>
    <lineage>
        <taxon>Eukaryota</taxon>
        <taxon>Fungi</taxon>
        <taxon>Dikarya</taxon>
        <taxon>Ascomycota</taxon>
        <taxon>Pezizomycotina</taxon>
        <taxon>Dothideomycetes</taxon>
        <taxon>Dothideomycetidae</taxon>
        <taxon>Mycosphaerellales</taxon>
        <taxon>Mycosphaerellaceae</taxon>
        <taxon>Pseudocercospora</taxon>
    </lineage>
</organism>
<dbReference type="OrthoDB" id="10021397at2759"/>
<feature type="domain" description="FAD-binding" evidence="5">
    <location>
        <begin position="137"/>
        <end position="368"/>
    </location>
</feature>
<sequence>MDSHNAYSPPNIAIIGGGIVGMILAAGLHRRSIPVAVYEAASSFRESGAGIGFNPAAKACMLMIDPAVLTALRLCGGVSVSGAALDEFHDYLRWVDGYSRDDDVALEQVELAPGGWQKLYLKADAGYKGIEGTRRDHFLDQLAELLPSDSIHFNKQLDTLNDPEDGSRITLTFADGTSATADAVIGCDGIRSKVREFIVAPGSAPCHPTYTHVCSYRALLPMTSAIEALGPATATVYHNHIGPGANVIHYPVASNTLVNVAIFLHDANEWPDVSSWTTRDASRSDLDVALQHWNPRIRKLIQLLPERLPMLAVFDMYDHPLARYDHGRVCVAGDAAHASSPHHGAGAGMGIEDALCLCTLLAEVSSTDQDDESAVAVKLAAALRTYDRVRRGRSQWLVNSSRRVCELQHNSDFGDASRRVRAETCFEEILDRTFKIWKFDPMAMVRDAAERYRGECSSWCLDHV</sequence>
<evidence type="ECO:0000259" key="5">
    <source>
        <dbReference type="Pfam" id="PF01494"/>
    </source>
</evidence>
<name>A0A139GXS7_9PEZI</name>
<keyword evidence="2" id="KW-0274">FAD</keyword>
<dbReference type="SUPFAM" id="SSF54373">
    <property type="entry name" value="FAD-linked reductases, C-terminal domain"/>
    <property type="match status" value="1"/>
</dbReference>
<dbReference type="STRING" id="321146.A0A139GXS7"/>
<evidence type="ECO:0000256" key="1">
    <source>
        <dbReference type="ARBA" id="ARBA00022630"/>
    </source>
</evidence>
<reference evidence="6 7" key="1">
    <citation type="submission" date="2015-07" db="EMBL/GenBank/DDBJ databases">
        <title>Comparative genomics of the Sigatoka disease complex on banana suggests a link between parallel evolutionary changes in Pseudocercospora fijiensis and Pseudocercospora eumusae and increased virulence on the banana host.</title>
        <authorList>
            <person name="Chang T.-C."/>
            <person name="Salvucci A."/>
            <person name="Crous P.W."/>
            <person name="Stergiopoulos I."/>
        </authorList>
    </citation>
    <scope>NUCLEOTIDE SEQUENCE [LARGE SCALE GENOMIC DNA]</scope>
    <source>
        <strain evidence="6 7">CBS 114824</strain>
    </source>
</reference>
<dbReference type="PRINTS" id="PR00420">
    <property type="entry name" value="RNGMNOXGNASE"/>
</dbReference>
<evidence type="ECO:0000256" key="4">
    <source>
        <dbReference type="SAM" id="Phobius"/>
    </source>
</evidence>
<feature type="transmembrane region" description="Helical" evidence="4">
    <location>
        <begin position="12"/>
        <end position="28"/>
    </location>
</feature>
<dbReference type="Proteomes" id="UP000070133">
    <property type="component" value="Unassembled WGS sequence"/>
</dbReference>
<keyword evidence="4" id="KW-1133">Transmembrane helix</keyword>
<dbReference type="PANTHER" id="PTHR46720">
    <property type="entry name" value="HYDROXYLASE, PUTATIVE (AFU_ORTHOLOGUE AFUA_3G01460)-RELATED"/>
    <property type="match status" value="1"/>
</dbReference>